<evidence type="ECO:0000313" key="2">
    <source>
        <dbReference type="Proteomes" id="UP000215483"/>
    </source>
</evidence>
<keyword evidence="2" id="KW-1185">Reference proteome</keyword>
<gene>
    <name evidence="1" type="ORF">BEK98_37485</name>
</gene>
<name>A0A233S229_STRDA</name>
<organism evidence="1 2">
    <name type="scientific">Streptomyces diastatochromogenes</name>
    <dbReference type="NCBI Taxonomy" id="42236"/>
    <lineage>
        <taxon>Bacteria</taxon>
        <taxon>Bacillati</taxon>
        <taxon>Actinomycetota</taxon>
        <taxon>Actinomycetes</taxon>
        <taxon>Kitasatosporales</taxon>
        <taxon>Streptomycetaceae</taxon>
        <taxon>Streptomyces</taxon>
    </lineage>
</organism>
<comment type="caution">
    <text evidence="1">The sequence shown here is derived from an EMBL/GenBank/DDBJ whole genome shotgun (WGS) entry which is preliminary data.</text>
</comment>
<dbReference type="AlphaFoldDB" id="A0A233S229"/>
<dbReference type="Proteomes" id="UP000215483">
    <property type="component" value="Unassembled WGS sequence"/>
</dbReference>
<accession>A0A233S229</accession>
<protein>
    <submittedName>
        <fullName evidence="1">Uncharacterized protein</fullName>
    </submittedName>
</protein>
<reference evidence="1 2" key="1">
    <citation type="submission" date="2016-07" db="EMBL/GenBank/DDBJ databases">
        <title>Draft genome of Streptomyces diastatochromogenes.</title>
        <authorList>
            <person name="Podduturi R."/>
            <person name="Lukassen M.B."/>
            <person name="Clausen N."/>
            <person name="Nielsen J.L."/>
            <person name="Jorgensen N.O."/>
        </authorList>
    </citation>
    <scope>NUCLEOTIDE SEQUENCE [LARGE SCALE GENOMIC DNA]</scope>
    <source>
        <strain evidence="1 2">DSM 40608</strain>
    </source>
</reference>
<proteinExistence type="predicted"/>
<sequence length="112" mass="12845">MKFFSMSSRSTSVSTTSVPNRASRILKLPWVPREGSPHHLGRVLLIHQQGPDHRKRSQVAVLAGPLLLRDFLDRRQELCHRPFALLRHHDREAYEVALAQGVRRRETACTTT</sequence>
<evidence type="ECO:0000313" key="1">
    <source>
        <dbReference type="EMBL" id="OXY89704.1"/>
    </source>
</evidence>
<dbReference type="EMBL" id="MCGQ01000042">
    <property type="protein sequence ID" value="OXY89704.1"/>
    <property type="molecule type" value="Genomic_DNA"/>
</dbReference>